<name>A0AAV9I3G3_9RHOD</name>
<keyword evidence="2" id="KW-1185">Reference proteome</keyword>
<protein>
    <submittedName>
        <fullName evidence="1">Uncharacterized protein</fullName>
    </submittedName>
</protein>
<organism evidence="1 2">
    <name type="scientific">Galdieria yellowstonensis</name>
    <dbReference type="NCBI Taxonomy" id="3028027"/>
    <lineage>
        <taxon>Eukaryota</taxon>
        <taxon>Rhodophyta</taxon>
        <taxon>Bangiophyceae</taxon>
        <taxon>Galdieriales</taxon>
        <taxon>Galdieriaceae</taxon>
        <taxon>Galdieria</taxon>
    </lineage>
</organism>
<proteinExistence type="predicted"/>
<evidence type="ECO:0000313" key="1">
    <source>
        <dbReference type="EMBL" id="KAK4522639.1"/>
    </source>
</evidence>
<evidence type="ECO:0000313" key="2">
    <source>
        <dbReference type="Proteomes" id="UP001300502"/>
    </source>
</evidence>
<sequence length="79" mass="8966">MLNCKGSSCWSCRGIGWDDILKEARKFRMLTQQQILKKHPTSHCSLICKVQGSLPTLLQSWTNCGCSSKNRILSDFHLP</sequence>
<dbReference type="Proteomes" id="UP001300502">
    <property type="component" value="Unassembled WGS sequence"/>
</dbReference>
<gene>
    <name evidence="1" type="ORF">GAYE_PCTG14G0529</name>
</gene>
<accession>A0AAV9I3G3</accession>
<comment type="caution">
    <text evidence="1">The sequence shown here is derived from an EMBL/GenBank/DDBJ whole genome shotgun (WGS) entry which is preliminary data.</text>
</comment>
<dbReference type="EMBL" id="JANCYU010000007">
    <property type="protein sequence ID" value="KAK4522639.1"/>
    <property type="molecule type" value="Genomic_DNA"/>
</dbReference>
<dbReference type="AlphaFoldDB" id="A0AAV9I3G3"/>
<reference evidence="1 2" key="1">
    <citation type="submission" date="2022-07" db="EMBL/GenBank/DDBJ databases">
        <title>Genome-wide signatures of adaptation to extreme environments.</title>
        <authorList>
            <person name="Cho C.H."/>
            <person name="Yoon H.S."/>
        </authorList>
    </citation>
    <scope>NUCLEOTIDE SEQUENCE [LARGE SCALE GENOMIC DNA]</scope>
    <source>
        <strain evidence="1 2">108.79 E11</strain>
    </source>
</reference>